<dbReference type="Gene3D" id="3.40.50.1820">
    <property type="entry name" value="alpha/beta hydrolase"/>
    <property type="match status" value="1"/>
</dbReference>
<dbReference type="PANTHER" id="PTHR48098:SF6">
    <property type="entry name" value="FERRI-BACILLIBACTIN ESTERASE BESA"/>
    <property type="match status" value="1"/>
</dbReference>
<dbReference type="AlphaFoldDB" id="A0A8J7Q9F6"/>
<evidence type="ECO:0000313" key="1">
    <source>
        <dbReference type="EMBL" id="MBO1319399.1"/>
    </source>
</evidence>
<evidence type="ECO:0008006" key="3">
    <source>
        <dbReference type="Google" id="ProtNLM"/>
    </source>
</evidence>
<dbReference type="PANTHER" id="PTHR48098">
    <property type="entry name" value="ENTEROCHELIN ESTERASE-RELATED"/>
    <property type="match status" value="1"/>
</dbReference>
<dbReference type="SUPFAM" id="SSF53474">
    <property type="entry name" value="alpha/beta-Hydrolases"/>
    <property type="match status" value="1"/>
</dbReference>
<reference evidence="1" key="1">
    <citation type="submission" date="2021-03" db="EMBL/GenBank/DDBJ databases">
        <authorList>
            <person name="Wang G."/>
        </authorList>
    </citation>
    <scope>NUCLEOTIDE SEQUENCE</scope>
    <source>
        <strain evidence="1">KCTC 12899</strain>
    </source>
</reference>
<dbReference type="EMBL" id="JAFREP010000011">
    <property type="protein sequence ID" value="MBO1319399.1"/>
    <property type="molecule type" value="Genomic_DNA"/>
</dbReference>
<dbReference type="InterPro" id="IPR011990">
    <property type="entry name" value="TPR-like_helical_dom_sf"/>
</dbReference>
<dbReference type="InterPro" id="IPR029058">
    <property type="entry name" value="AB_hydrolase_fold"/>
</dbReference>
<proteinExistence type="predicted"/>
<evidence type="ECO:0000313" key="2">
    <source>
        <dbReference type="Proteomes" id="UP000664417"/>
    </source>
</evidence>
<keyword evidence="2" id="KW-1185">Reference proteome</keyword>
<dbReference type="Gene3D" id="1.25.40.10">
    <property type="entry name" value="Tetratricopeptide repeat domain"/>
    <property type="match status" value="1"/>
</dbReference>
<organism evidence="1 2">
    <name type="scientific">Acanthopleuribacter pedis</name>
    <dbReference type="NCBI Taxonomy" id="442870"/>
    <lineage>
        <taxon>Bacteria</taxon>
        <taxon>Pseudomonadati</taxon>
        <taxon>Acidobacteriota</taxon>
        <taxon>Holophagae</taxon>
        <taxon>Acanthopleuribacterales</taxon>
        <taxon>Acanthopleuribacteraceae</taxon>
        <taxon>Acanthopleuribacter</taxon>
    </lineage>
</organism>
<dbReference type="Proteomes" id="UP000664417">
    <property type="component" value="Unassembled WGS sequence"/>
</dbReference>
<dbReference type="RefSeq" id="WP_207859220.1">
    <property type="nucleotide sequence ID" value="NZ_JAFREP010000011.1"/>
</dbReference>
<gene>
    <name evidence="1" type="ORF">J3U88_13075</name>
</gene>
<dbReference type="InterPro" id="IPR000801">
    <property type="entry name" value="Esterase-like"/>
</dbReference>
<comment type="caution">
    <text evidence="1">The sequence shown here is derived from an EMBL/GenBank/DDBJ whole genome shotgun (WGS) entry which is preliminary data.</text>
</comment>
<protein>
    <recommendedName>
        <fullName evidence="3">Esterase</fullName>
    </recommendedName>
</protein>
<dbReference type="Pfam" id="PF00756">
    <property type="entry name" value="Esterase"/>
    <property type="match status" value="1"/>
</dbReference>
<dbReference type="InterPro" id="IPR050583">
    <property type="entry name" value="Mycobacterial_A85_antigen"/>
</dbReference>
<sequence>MGKMHFVGLLILFYLSAAGILAQTTIKGEARPVATVTELTLESKVLGADKKVHLYLPEAFAVSSPDHTYPVVVVLEHQFAPMIAGTVNHLVLTGRMPETLVVTLAGEDDPFYAPRVYTNGSDYWPSNWKQMPFDQPQDRLLDFFESELFPYLKQHYRAADYRFLVGASSRAVLVLDSFCRRPGLFDVHVAVAAGDILGMGYREGETFIEHLTEQLQKMPSPPKKRGALYVASALSDADYSPAIAENIKKLAQKMVPLQQKKRPLTAKLFANDDHYAILLPAWLEVLEQVYPQARFSQDYDKLEAVEGNALAKIDAYFAGLSQEYGFPILAPADQWNTGRSLAANGRRLMGRERYAEAAELFARAAAYRPQSPYLCAQQAKALAGAGRRAEALKAHREALARAKKYTPDRVETYQKQLAEAETAAKTK</sequence>
<dbReference type="SUPFAM" id="SSF48452">
    <property type="entry name" value="TPR-like"/>
    <property type="match status" value="1"/>
</dbReference>
<name>A0A8J7Q9F6_9BACT</name>
<accession>A0A8J7Q9F6</accession>